<dbReference type="PANTHER" id="PTHR12838:SF0">
    <property type="entry name" value="U3 SMALL NUCLEOLAR RNA-ASSOCIATED PROTEIN 11-RELATED"/>
    <property type="match status" value="1"/>
</dbReference>
<proteinExistence type="inferred from homology"/>
<dbReference type="GO" id="GO:0006364">
    <property type="term" value="P:rRNA processing"/>
    <property type="evidence" value="ECO:0007669"/>
    <property type="project" value="UniProtKB-KW"/>
</dbReference>
<evidence type="ECO:0000256" key="2">
    <source>
        <dbReference type="ARBA" id="ARBA00004604"/>
    </source>
</evidence>
<gene>
    <name evidence="7" type="ORF">HETIRDRAFT_41733</name>
</gene>
<evidence type="ECO:0000313" key="7">
    <source>
        <dbReference type="EMBL" id="ETW87069.1"/>
    </source>
</evidence>
<dbReference type="Proteomes" id="UP000030671">
    <property type="component" value="Unassembled WGS sequence"/>
</dbReference>
<dbReference type="FunCoup" id="W4KMY4">
    <property type="interactions" value="396"/>
</dbReference>
<keyword evidence="8" id="KW-1185">Reference proteome</keyword>
<dbReference type="eggNOG" id="KOG3237">
    <property type="taxonomic scope" value="Eukaryota"/>
</dbReference>
<keyword evidence="5" id="KW-0539">Nucleus</keyword>
<dbReference type="GO" id="GO:0032040">
    <property type="term" value="C:small-subunit processome"/>
    <property type="evidence" value="ECO:0007669"/>
    <property type="project" value="InterPro"/>
</dbReference>
<dbReference type="HOGENOM" id="CLU_061887_0_0_1"/>
<protein>
    <recommendedName>
        <fullName evidence="9">U3 small nucleolar RNA-associated protein 11</fullName>
    </recommendedName>
</protein>
<evidence type="ECO:0000256" key="1">
    <source>
        <dbReference type="ARBA" id="ARBA00004099"/>
    </source>
</evidence>
<reference evidence="7 8" key="1">
    <citation type="journal article" date="2012" name="New Phytol.">
        <title>Insight into trade-off between wood decay and parasitism from the genome of a fungal forest pathogen.</title>
        <authorList>
            <person name="Olson A."/>
            <person name="Aerts A."/>
            <person name="Asiegbu F."/>
            <person name="Belbahri L."/>
            <person name="Bouzid O."/>
            <person name="Broberg A."/>
            <person name="Canback B."/>
            <person name="Coutinho P.M."/>
            <person name="Cullen D."/>
            <person name="Dalman K."/>
            <person name="Deflorio G."/>
            <person name="van Diepen L.T."/>
            <person name="Dunand C."/>
            <person name="Duplessis S."/>
            <person name="Durling M."/>
            <person name="Gonthier P."/>
            <person name="Grimwood J."/>
            <person name="Fossdal C.G."/>
            <person name="Hansson D."/>
            <person name="Henrissat B."/>
            <person name="Hietala A."/>
            <person name="Himmelstrand K."/>
            <person name="Hoffmeister D."/>
            <person name="Hogberg N."/>
            <person name="James T.Y."/>
            <person name="Karlsson M."/>
            <person name="Kohler A."/>
            <person name="Kues U."/>
            <person name="Lee Y.H."/>
            <person name="Lin Y.C."/>
            <person name="Lind M."/>
            <person name="Lindquist E."/>
            <person name="Lombard V."/>
            <person name="Lucas S."/>
            <person name="Lunden K."/>
            <person name="Morin E."/>
            <person name="Murat C."/>
            <person name="Park J."/>
            <person name="Raffaello T."/>
            <person name="Rouze P."/>
            <person name="Salamov A."/>
            <person name="Schmutz J."/>
            <person name="Solheim H."/>
            <person name="Stahlberg J."/>
            <person name="Velez H."/>
            <person name="de Vries R.P."/>
            <person name="Wiebenga A."/>
            <person name="Woodward S."/>
            <person name="Yakovlev I."/>
            <person name="Garbelotto M."/>
            <person name="Martin F."/>
            <person name="Grigoriev I.V."/>
            <person name="Stenlid J."/>
        </authorList>
    </citation>
    <scope>NUCLEOTIDE SEQUENCE [LARGE SCALE GENOMIC DNA]</scope>
    <source>
        <strain evidence="7 8">TC 32-1</strain>
    </source>
</reference>
<organism evidence="7 8">
    <name type="scientific">Heterobasidion irregulare (strain TC 32-1)</name>
    <dbReference type="NCBI Taxonomy" id="747525"/>
    <lineage>
        <taxon>Eukaryota</taxon>
        <taxon>Fungi</taxon>
        <taxon>Dikarya</taxon>
        <taxon>Basidiomycota</taxon>
        <taxon>Agaricomycotina</taxon>
        <taxon>Agaricomycetes</taxon>
        <taxon>Russulales</taxon>
        <taxon>Bondarzewiaceae</taxon>
        <taxon>Heterobasidion</taxon>
        <taxon>Heterobasidion annosum species complex</taxon>
    </lineage>
</organism>
<dbReference type="InParanoid" id="W4KMY4"/>
<comment type="similarity">
    <text evidence="3">Belongs to the UTP11 family.</text>
</comment>
<dbReference type="OrthoDB" id="29058at2759"/>
<comment type="subcellular location">
    <subcellularLocation>
        <location evidence="2">Nucleus</location>
        <location evidence="2">Nucleolus</location>
    </subcellularLocation>
</comment>
<accession>W4KMY4</accession>
<keyword evidence="4" id="KW-0698">rRNA processing</keyword>
<sequence>MSSSIRNSLHRRNHKERSQLAHRTRLGILEKHKDYVLRARDYHSKQDRIIRLKQKAADRNKDEFYFSMKRQRTEGGVHVQDRGNVALPADMVKVLKSQDEAYIRTMRAMGMKKIEKLKSQLSSLADLLRPGSLDAEIEESNLDEEELEILREVGLIAGPSQGRKKSSSKGSAKHIIFAVNAEEAQQHATRNKRKLPSDNTAATTEMKVIDLGWRSTMQKKGKTKADTDADVEVGKASLINERREATEHRGRLLKELSARLIRDRMLRYAERELEMQRLLMGKGGSKKLKGVEKVEEDDEDDEDDDIGTRSAKAAQDNGAVDKKAYKPRVYKWRVERKR</sequence>
<evidence type="ECO:0000313" key="8">
    <source>
        <dbReference type="Proteomes" id="UP000030671"/>
    </source>
</evidence>
<feature type="region of interest" description="Disordered" evidence="6">
    <location>
        <begin position="282"/>
        <end position="320"/>
    </location>
</feature>
<evidence type="ECO:0000256" key="5">
    <source>
        <dbReference type="ARBA" id="ARBA00023242"/>
    </source>
</evidence>
<comment type="function">
    <text evidence="1">Involved in nucleolar processing of pre-18S ribosomal RNA.</text>
</comment>
<dbReference type="GeneID" id="20673398"/>
<dbReference type="AlphaFoldDB" id="W4KMY4"/>
<feature type="compositionally biased region" description="Acidic residues" evidence="6">
    <location>
        <begin position="294"/>
        <end position="305"/>
    </location>
</feature>
<evidence type="ECO:0000256" key="4">
    <source>
        <dbReference type="ARBA" id="ARBA00022552"/>
    </source>
</evidence>
<name>W4KMY4_HETIT</name>
<dbReference type="KEGG" id="hir:HETIRDRAFT_41733"/>
<evidence type="ECO:0008006" key="9">
    <source>
        <dbReference type="Google" id="ProtNLM"/>
    </source>
</evidence>
<dbReference type="STRING" id="747525.W4KMY4"/>
<dbReference type="RefSeq" id="XP_009540345.1">
    <property type="nucleotide sequence ID" value="XM_009542050.1"/>
</dbReference>
<evidence type="ECO:0000256" key="6">
    <source>
        <dbReference type="SAM" id="MobiDB-lite"/>
    </source>
</evidence>
<dbReference type="EMBL" id="KI925454">
    <property type="protein sequence ID" value="ETW87069.1"/>
    <property type="molecule type" value="Genomic_DNA"/>
</dbReference>
<dbReference type="InterPro" id="IPR007144">
    <property type="entry name" value="SSU_processome_Utp11"/>
</dbReference>
<dbReference type="PANTHER" id="PTHR12838">
    <property type="entry name" value="U3 SMALL NUCLEOLAR RNA-ASSOCIATED PROTEIN 11"/>
    <property type="match status" value="1"/>
</dbReference>
<dbReference type="Pfam" id="PF03998">
    <property type="entry name" value="Utp11"/>
    <property type="match status" value="1"/>
</dbReference>
<evidence type="ECO:0000256" key="3">
    <source>
        <dbReference type="ARBA" id="ARBA00008105"/>
    </source>
</evidence>